<evidence type="ECO:0000256" key="2">
    <source>
        <dbReference type="ARBA" id="ARBA00006153"/>
    </source>
</evidence>
<evidence type="ECO:0000256" key="8">
    <source>
        <dbReference type="PIRSR" id="PIRSR001235-2"/>
    </source>
</evidence>
<feature type="binding site" evidence="7">
    <location>
        <position position="385"/>
    </location>
    <ligand>
        <name>Zn(2+)</name>
        <dbReference type="ChEBI" id="CHEBI:29105"/>
        <label>2</label>
    </ligand>
</feature>
<keyword evidence="5" id="KW-0378">Hydrolase</keyword>
<evidence type="ECO:0000256" key="5">
    <source>
        <dbReference type="ARBA" id="ARBA00022801"/>
    </source>
</evidence>
<evidence type="ECO:0000313" key="11">
    <source>
        <dbReference type="Proteomes" id="UP000679749"/>
    </source>
</evidence>
<dbReference type="RefSeq" id="WP_213116189.1">
    <property type="nucleotide sequence ID" value="NZ_JAGYPF010000001.1"/>
</dbReference>
<evidence type="ECO:0000256" key="7">
    <source>
        <dbReference type="PIRSR" id="PIRSR001235-1"/>
    </source>
</evidence>
<dbReference type="InterPro" id="IPR010158">
    <property type="entry name" value="Amidase_Cbmase"/>
</dbReference>
<dbReference type="InterPro" id="IPR036264">
    <property type="entry name" value="Bact_exopeptidase_dim_dom"/>
</dbReference>
<feature type="binding site" evidence="7">
    <location>
        <position position="84"/>
    </location>
    <ligand>
        <name>Zn(2+)</name>
        <dbReference type="ChEBI" id="CHEBI:29105"/>
        <label>1</label>
    </ligand>
</feature>
<proteinExistence type="inferred from homology"/>
<organism evidence="10 11">
    <name type="scientific">Neobacillus rhizophilus</name>
    <dbReference type="NCBI Taxonomy" id="2833579"/>
    <lineage>
        <taxon>Bacteria</taxon>
        <taxon>Bacillati</taxon>
        <taxon>Bacillota</taxon>
        <taxon>Bacilli</taxon>
        <taxon>Bacillales</taxon>
        <taxon>Bacillaceae</taxon>
        <taxon>Neobacillus</taxon>
    </lineage>
</organism>
<dbReference type="EMBL" id="JAGYPF010000001">
    <property type="protein sequence ID" value="MBS4211697.1"/>
    <property type="molecule type" value="Genomic_DNA"/>
</dbReference>
<gene>
    <name evidence="10" type="ORF">KHA99_04375</name>
</gene>
<accession>A0A942U3L9</accession>
<name>A0A942U3L9_9BACI</name>
<comment type="similarity">
    <text evidence="2">Belongs to the peptidase M20 family.</text>
</comment>
<dbReference type="SUPFAM" id="SSF53187">
    <property type="entry name" value="Zn-dependent exopeptidases"/>
    <property type="match status" value="1"/>
</dbReference>
<dbReference type="PIRSF" id="PIRSF001235">
    <property type="entry name" value="Amidase_carbamoylase"/>
    <property type="match status" value="1"/>
</dbReference>
<evidence type="ECO:0000256" key="4">
    <source>
        <dbReference type="ARBA" id="ARBA00022723"/>
    </source>
</evidence>
<dbReference type="CDD" id="cd03884">
    <property type="entry name" value="M20_bAS"/>
    <property type="match status" value="1"/>
</dbReference>
<keyword evidence="11" id="KW-1185">Reference proteome</keyword>
<dbReference type="Gene3D" id="3.40.630.10">
    <property type="entry name" value="Zn peptidases"/>
    <property type="match status" value="1"/>
</dbReference>
<dbReference type="InterPro" id="IPR002933">
    <property type="entry name" value="Peptidase_M20"/>
</dbReference>
<dbReference type="NCBIfam" id="TIGR01879">
    <property type="entry name" value="hydantase"/>
    <property type="match status" value="1"/>
</dbReference>
<keyword evidence="6" id="KW-0464">Manganese</keyword>
<dbReference type="Pfam" id="PF01546">
    <property type="entry name" value="Peptidase_M20"/>
    <property type="match status" value="1"/>
</dbReference>
<dbReference type="NCBIfam" id="NF006775">
    <property type="entry name" value="PRK09290.2-5"/>
    <property type="match status" value="1"/>
</dbReference>
<dbReference type="Gene3D" id="3.30.70.360">
    <property type="match status" value="1"/>
</dbReference>
<keyword evidence="7" id="KW-0862">Zinc</keyword>
<protein>
    <submittedName>
        <fullName evidence="10">Allantoate amidohydrolase</fullName>
    </submittedName>
</protein>
<dbReference type="GO" id="GO:0046872">
    <property type="term" value="F:metal ion binding"/>
    <property type="evidence" value="ECO:0007669"/>
    <property type="project" value="UniProtKB-KW"/>
</dbReference>
<dbReference type="SUPFAM" id="SSF55031">
    <property type="entry name" value="Bacterial exopeptidase dimerisation domain"/>
    <property type="match status" value="1"/>
</dbReference>
<dbReference type="InterPro" id="IPR011650">
    <property type="entry name" value="Peptidase_M20_dimer"/>
</dbReference>
<keyword evidence="4 7" id="KW-0479">Metal-binding</keyword>
<feature type="binding site" evidence="8">
    <location>
        <position position="291"/>
    </location>
    <ligand>
        <name>allantoate</name>
        <dbReference type="ChEBI" id="CHEBI:17536"/>
    </ligand>
</feature>
<evidence type="ECO:0000313" key="10">
    <source>
        <dbReference type="EMBL" id="MBS4211697.1"/>
    </source>
</evidence>
<feature type="binding site" evidence="8">
    <location>
        <position position="219"/>
    </location>
    <ligand>
        <name>allantoate</name>
        <dbReference type="ChEBI" id="CHEBI:17536"/>
    </ligand>
</feature>
<evidence type="ECO:0000256" key="3">
    <source>
        <dbReference type="ARBA" id="ARBA00011738"/>
    </source>
</evidence>
<comment type="cofactor">
    <cofactor evidence="7">
        <name>Zn(2+)</name>
        <dbReference type="ChEBI" id="CHEBI:29105"/>
    </cofactor>
    <text evidence="7">Binds 2 Zn(2+) ions per subunit.</text>
</comment>
<dbReference type="Proteomes" id="UP000679749">
    <property type="component" value="Unassembled WGS sequence"/>
</dbReference>
<feature type="binding site" evidence="7">
    <location>
        <position position="95"/>
    </location>
    <ligand>
        <name>Zn(2+)</name>
        <dbReference type="ChEBI" id="CHEBI:29105"/>
        <label>1</label>
    </ligand>
</feature>
<reference evidence="10" key="1">
    <citation type="submission" date="2021-05" db="EMBL/GenBank/DDBJ databases">
        <title>Novel Bacillus species.</title>
        <authorList>
            <person name="Liu G."/>
        </authorList>
    </citation>
    <scope>NUCLEOTIDE SEQUENCE</scope>
    <source>
        <strain evidence="10">FJAT-49825</strain>
    </source>
</reference>
<dbReference type="GO" id="GO:0016813">
    <property type="term" value="F:hydrolase activity, acting on carbon-nitrogen (but not peptide) bonds, in linear amidines"/>
    <property type="evidence" value="ECO:0007669"/>
    <property type="project" value="InterPro"/>
</dbReference>
<comment type="caution">
    <text evidence="10">The sequence shown here is derived from an EMBL/GenBank/DDBJ whole genome shotgun (WGS) entry which is preliminary data.</text>
</comment>
<dbReference type="Pfam" id="PF07687">
    <property type="entry name" value="M20_dimer"/>
    <property type="match status" value="1"/>
</dbReference>
<dbReference type="PANTHER" id="PTHR32494:SF19">
    <property type="entry name" value="ALLANTOATE DEIMINASE-RELATED"/>
    <property type="match status" value="1"/>
</dbReference>
<feature type="binding site" evidence="7">
    <location>
        <position position="130"/>
    </location>
    <ligand>
        <name>Zn(2+)</name>
        <dbReference type="ChEBI" id="CHEBI:29105"/>
        <label>2</label>
    </ligand>
</feature>
<feature type="binding site" evidence="8">
    <location>
        <position position="278"/>
    </location>
    <ligand>
        <name>allantoate</name>
        <dbReference type="ChEBI" id="CHEBI:17536"/>
    </ligand>
</feature>
<feature type="binding site" evidence="7">
    <location>
        <position position="95"/>
    </location>
    <ligand>
        <name>Zn(2+)</name>
        <dbReference type="ChEBI" id="CHEBI:29105"/>
        <label>2</label>
    </ligand>
</feature>
<dbReference type="NCBIfam" id="NF006771">
    <property type="entry name" value="PRK09290.1-5"/>
    <property type="match status" value="1"/>
</dbReference>
<evidence type="ECO:0000256" key="6">
    <source>
        <dbReference type="ARBA" id="ARBA00023211"/>
    </source>
</evidence>
<feature type="domain" description="Peptidase M20 dimerisation" evidence="9">
    <location>
        <begin position="215"/>
        <end position="314"/>
    </location>
</feature>
<dbReference type="PANTHER" id="PTHR32494">
    <property type="entry name" value="ALLANTOATE DEIMINASE-RELATED"/>
    <property type="match status" value="1"/>
</dbReference>
<comment type="subunit">
    <text evidence="3">Homodimer.</text>
</comment>
<sequence length="416" mass="44904">MSKCTGQINGRRISERIEELASISEPSDGVTRISFTKEFQAGQELVKKWMIESGMTVRIDNLNNMIGRYEGLNPIAPVLIIGSHLDTVIDGGRYDGVLGVISAIEIVTVLYENATRLEHPIEVIAFSDEEGVRFHTTFLGSKAVAGTFSEAMLELKDDAGISLAGVLQELGLQPHHYQTAAKRPKDVLGYLELHIEQGPTLETEALPCGIVSGIAGASRYSFKITGFAGHAGTVPVPLRQDALLGASELILEIERLTKQNAPIVATVGKLKVMPGACNVIPGEVVGTLDIRDTDTHRKNDVISSIFNAADEICERRNLTFHAELMLESAPTPCDDSIKAAIESAILANGIKPISLVSGAGHDAMEMANITKIGIIFVRCKKGISHNPEEFTSDKDMEIGAKVLLDTVIQLTVHDMN</sequence>
<evidence type="ECO:0000256" key="1">
    <source>
        <dbReference type="ARBA" id="ARBA00001936"/>
    </source>
</evidence>
<evidence type="ECO:0000259" key="9">
    <source>
        <dbReference type="Pfam" id="PF07687"/>
    </source>
</evidence>
<dbReference type="AlphaFoldDB" id="A0A942U3L9"/>
<comment type="cofactor">
    <cofactor evidence="1">
        <name>Mn(2+)</name>
        <dbReference type="ChEBI" id="CHEBI:29035"/>
    </cofactor>
</comment>
<feature type="binding site" evidence="7">
    <location>
        <position position="194"/>
    </location>
    <ligand>
        <name>Zn(2+)</name>
        <dbReference type="ChEBI" id="CHEBI:29105"/>
        <label>1</label>
    </ligand>
</feature>